<dbReference type="Gene3D" id="1.10.1200.10">
    <property type="entry name" value="ACP-like"/>
    <property type="match status" value="1"/>
</dbReference>
<dbReference type="SUPFAM" id="SSF52777">
    <property type="entry name" value="CoA-dependent acyltransferases"/>
    <property type="match status" value="4"/>
</dbReference>
<feature type="region of interest" description="Disordered" evidence="5">
    <location>
        <begin position="1457"/>
        <end position="1477"/>
    </location>
</feature>
<dbReference type="PROSITE" id="PS00012">
    <property type="entry name" value="PHOSPHOPANTETHEINE"/>
    <property type="match status" value="1"/>
</dbReference>
<dbReference type="InterPro" id="IPR006162">
    <property type="entry name" value="Ppantetheine_attach_site"/>
</dbReference>
<dbReference type="PRINTS" id="PR00154">
    <property type="entry name" value="AMPBINDING"/>
</dbReference>
<dbReference type="CDD" id="cd19531">
    <property type="entry name" value="LCL_NRPS-like"/>
    <property type="match status" value="1"/>
</dbReference>
<keyword evidence="4" id="KW-0677">Repeat</keyword>
<dbReference type="PANTHER" id="PTHR45527">
    <property type="entry name" value="NONRIBOSOMAL PEPTIDE SYNTHETASE"/>
    <property type="match status" value="1"/>
</dbReference>
<dbReference type="InterPro" id="IPR023213">
    <property type="entry name" value="CAT-like_dom_sf"/>
</dbReference>
<dbReference type="GO" id="GO:0005737">
    <property type="term" value="C:cytoplasm"/>
    <property type="evidence" value="ECO:0007669"/>
    <property type="project" value="TreeGrafter"/>
</dbReference>
<feature type="region of interest" description="Disordered" evidence="5">
    <location>
        <begin position="1"/>
        <end position="20"/>
    </location>
</feature>
<dbReference type="SMART" id="SM00823">
    <property type="entry name" value="PKS_PP"/>
    <property type="match status" value="1"/>
</dbReference>
<dbReference type="FunFam" id="1.10.1200.10:FF:000005">
    <property type="entry name" value="Nonribosomal peptide synthetase 1"/>
    <property type="match status" value="1"/>
</dbReference>
<dbReference type="InterPro" id="IPR045851">
    <property type="entry name" value="AMP-bd_C_sf"/>
</dbReference>
<dbReference type="InterPro" id="IPR020459">
    <property type="entry name" value="AMP-binding"/>
</dbReference>
<accession>A0A4R4WUF0</accession>
<dbReference type="SUPFAM" id="SSF53335">
    <property type="entry name" value="S-adenosyl-L-methionine-dependent methyltransferases"/>
    <property type="match status" value="1"/>
</dbReference>
<feature type="domain" description="Carrier" evidence="6">
    <location>
        <begin position="1383"/>
        <end position="1457"/>
    </location>
</feature>
<dbReference type="EMBL" id="SMKP01000037">
    <property type="protein sequence ID" value="TDD21245.1"/>
    <property type="molecule type" value="Genomic_DNA"/>
</dbReference>
<dbReference type="PROSITE" id="PS00455">
    <property type="entry name" value="AMP_BINDING"/>
    <property type="match status" value="1"/>
</dbReference>
<dbReference type="SUPFAM" id="SSF47336">
    <property type="entry name" value="ACP-like"/>
    <property type="match status" value="1"/>
</dbReference>
<dbReference type="NCBIfam" id="TIGR01733">
    <property type="entry name" value="AA-adenyl-dom"/>
    <property type="match status" value="1"/>
</dbReference>
<dbReference type="Gene3D" id="3.30.559.30">
    <property type="entry name" value="Nonribosomal peptide synthetase, condensation domain"/>
    <property type="match status" value="2"/>
</dbReference>
<dbReference type="Gene3D" id="3.30.559.10">
    <property type="entry name" value="Chloramphenicol acetyltransferase-like domain"/>
    <property type="match status" value="2"/>
</dbReference>
<dbReference type="SUPFAM" id="SSF56801">
    <property type="entry name" value="Acetyl-CoA synthetase-like"/>
    <property type="match status" value="1"/>
</dbReference>
<dbReference type="Gene3D" id="3.40.50.12780">
    <property type="entry name" value="N-terminal domain of ligase-like"/>
    <property type="match status" value="1"/>
</dbReference>
<dbReference type="InterPro" id="IPR020806">
    <property type="entry name" value="PKS_PP-bd"/>
</dbReference>
<keyword evidence="3" id="KW-0597">Phosphoprotein</keyword>
<dbReference type="InterPro" id="IPR009081">
    <property type="entry name" value="PP-bd_ACP"/>
</dbReference>
<evidence type="ECO:0000256" key="4">
    <source>
        <dbReference type="ARBA" id="ARBA00022737"/>
    </source>
</evidence>
<dbReference type="InterPro" id="IPR000873">
    <property type="entry name" value="AMP-dep_synth/lig_dom"/>
</dbReference>
<dbReference type="CDD" id="cd05930">
    <property type="entry name" value="A_NRPS"/>
    <property type="match status" value="1"/>
</dbReference>
<dbReference type="Proteomes" id="UP000294543">
    <property type="component" value="Unassembled WGS sequence"/>
</dbReference>
<protein>
    <submittedName>
        <fullName evidence="7">Amino acid adenylation domain-containing protein</fullName>
    </submittedName>
</protein>
<dbReference type="InterPro" id="IPR010071">
    <property type="entry name" value="AA_adenyl_dom"/>
</dbReference>
<reference evidence="7 8" key="1">
    <citation type="submission" date="2019-03" db="EMBL/GenBank/DDBJ databases">
        <title>Draft genome sequences of novel Actinobacteria.</title>
        <authorList>
            <person name="Sahin N."/>
            <person name="Ay H."/>
            <person name="Saygin H."/>
        </authorList>
    </citation>
    <scope>NUCLEOTIDE SEQUENCE [LARGE SCALE GENOMIC DNA]</scope>
    <source>
        <strain evidence="7 8">KC712</strain>
    </source>
</reference>
<dbReference type="FunFam" id="3.40.50.980:FF:000001">
    <property type="entry name" value="Non-ribosomal peptide synthetase"/>
    <property type="match status" value="1"/>
</dbReference>
<evidence type="ECO:0000256" key="5">
    <source>
        <dbReference type="SAM" id="MobiDB-lite"/>
    </source>
</evidence>
<dbReference type="PANTHER" id="PTHR45527:SF1">
    <property type="entry name" value="FATTY ACID SYNTHASE"/>
    <property type="match status" value="1"/>
</dbReference>
<dbReference type="OrthoDB" id="3671989at2"/>
<dbReference type="GO" id="GO:0043041">
    <property type="term" value="P:amino acid activation for nonribosomal peptide biosynthetic process"/>
    <property type="evidence" value="ECO:0007669"/>
    <property type="project" value="TreeGrafter"/>
</dbReference>
<evidence type="ECO:0000256" key="2">
    <source>
        <dbReference type="ARBA" id="ARBA00022450"/>
    </source>
</evidence>
<comment type="cofactor">
    <cofactor evidence="1">
        <name>pantetheine 4'-phosphate</name>
        <dbReference type="ChEBI" id="CHEBI:47942"/>
    </cofactor>
</comment>
<keyword evidence="2" id="KW-0596">Phosphopantetheine</keyword>
<dbReference type="InterPro" id="IPR029063">
    <property type="entry name" value="SAM-dependent_MTases_sf"/>
</dbReference>
<evidence type="ECO:0000256" key="1">
    <source>
        <dbReference type="ARBA" id="ARBA00001957"/>
    </source>
</evidence>
<dbReference type="Gene3D" id="3.30.300.30">
    <property type="match status" value="2"/>
</dbReference>
<dbReference type="InterPro" id="IPR001242">
    <property type="entry name" value="Condensation_dom"/>
</dbReference>
<dbReference type="GO" id="GO:0009403">
    <property type="term" value="P:toxin biosynthetic process"/>
    <property type="evidence" value="ECO:0007669"/>
    <property type="project" value="UniProtKB-ARBA"/>
</dbReference>
<dbReference type="GO" id="GO:0003824">
    <property type="term" value="F:catalytic activity"/>
    <property type="evidence" value="ECO:0007669"/>
    <property type="project" value="InterPro"/>
</dbReference>
<dbReference type="InterPro" id="IPR042099">
    <property type="entry name" value="ANL_N_sf"/>
</dbReference>
<dbReference type="Pfam" id="PF08242">
    <property type="entry name" value="Methyltransf_12"/>
    <property type="match status" value="1"/>
</dbReference>
<dbReference type="PROSITE" id="PS50075">
    <property type="entry name" value="CARRIER"/>
    <property type="match status" value="1"/>
</dbReference>
<dbReference type="Pfam" id="PF00668">
    <property type="entry name" value="Condensation"/>
    <property type="match status" value="2"/>
</dbReference>
<evidence type="ECO:0000313" key="7">
    <source>
        <dbReference type="EMBL" id="TDD21245.1"/>
    </source>
</evidence>
<evidence type="ECO:0000259" key="6">
    <source>
        <dbReference type="PROSITE" id="PS50075"/>
    </source>
</evidence>
<dbReference type="Pfam" id="PF00550">
    <property type="entry name" value="PP-binding"/>
    <property type="match status" value="1"/>
</dbReference>
<organism evidence="7 8">
    <name type="scientific">Nonomuraea diastatica</name>
    <dbReference type="NCBI Taxonomy" id="1848329"/>
    <lineage>
        <taxon>Bacteria</taxon>
        <taxon>Bacillati</taxon>
        <taxon>Actinomycetota</taxon>
        <taxon>Actinomycetes</taxon>
        <taxon>Streptosporangiales</taxon>
        <taxon>Streptosporangiaceae</taxon>
        <taxon>Nonomuraea</taxon>
    </lineage>
</organism>
<dbReference type="InterPro" id="IPR013217">
    <property type="entry name" value="Methyltransf_12"/>
</dbReference>
<evidence type="ECO:0000313" key="8">
    <source>
        <dbReference type="Proteomes" id="UP000294543"/>
    </source>
</evidence>
<evidence type="ECO:0000256" key="3">
    <source>
        <dbReference type="ARBA" id="ARBA00022553"/>
    </source>
</evidence>
<comment type="caution">
    <text evidence="7">The sequence shown here is derived from an EMBL/GenBank/DDBJ whole genome shotgun (WGS) entry which is preliminary data.</text>
</comment>
<feature type="region of interest" description="Disordered" evidence="5">
    <location>
        <begin position="28"/>
        <end position="47"/>
    </location>
</feature>
<dbReference type="GO" id="GO:0031177">
    <property type="term" value="F:phosphopantetheine binding"/>
    <property type="evidence" value="ECO:0007669"/>
    <property type="project" value="InterPro"/>
</dbReference>
<dbReference type="InterPro" id="IPR036736">
    <property type="entry name" value="ACP-like_sf"/>
</dbReference>
<proteinExistence type="predicted"/>
<dbReference type="InterPro" id="IPR020845">
    <property type="entry name" value="AMP-binding_CS"/>
</dbReference>
<dbReference type="Pfam" id="PF00501">
    <property type="entry name" value="AMP-binding"/>
    <property type="match status" value="1"/>
</dbReference>
<name>A0A4R4WUF0_9ACTN</name>
<keyword evidence="8" id="KW-1185">Reference proteome</keyword>
<dbReference type="FunFam" id="3.40.50.12780:FF:000012">
    <property type="entry name" value="Non-ribosomal peptide synthetase"/>
    <property type="match status" value="1"/>
</dbReference>
<dbReference type="GO" id="GO:0008610">
    <property type="term" value="P:lipid biosynthetic process"/>
    <property type="evidence" value="ECO:0007669"/>
    <property type="project" value="UniProtKB-ARBA"/>
</dbReference>
<dbReference type="Gene3D" id="3.40.50.150">
    <property type="entry name" value="Vaccinia Virus protein VP39"/>
    <property type="match status" value="1"/>
</dbReference>
<gene>
    <name evidence="7" type="ORF">E1294_15495</name>
</gene>
<sequence length="1939" mass="211073">MEKVLGMSYEHHARSLTDEQRERLAALRRGRGAGHSTSAIPRTGRTHAPMSAGQRRIWFLSSFLPDGSAYHIAGSYRVTGDVSLSALQRTVHSLVDRHPALRTRFESVDGEPVQIIVPASEAITDVRTETASDTAVDGLLADFFREPFDLSCGRLLRVLLVRTGPAESVLAIVIHHIVADGWSLSVFIREFTALYSEFAAGTPAQLPPVPITYLDYSLWQRDQEDTEGYRAHARYWKDAVSGSSEVLELPADRPRPAVQSFRGGRRRFEVPAALRRAVEGLAREHAATPYMVLLAAFDVLLHRWSGRSRFTCATPVANRPRVECESVVGFFVNTLVLPADLSSDPTFAEMVDRVRRTWLDSLSHQEYPFERLVEELSPERVLSHNPLAQVMFILQNAPASAMELAGARLEPLPASTGTTKFDLTLELFPRDEGYTGFVEYAVDLFDDETAARFADHYLHLLGALVAEPGRRIATAPMLTGPERRQLAEWNDTDSDLRPGTRVTDRIAAGAAAYGDRIAVQAAGLELTYKDLSDRAGRIARLLRSRHGVGTDRLVGLCLRRSPELVPALVGVLAAGGAYVPFDPGQPAGRIAELVRGSGVEVLLTTTSCRSALAGVDPGIAIVCLDDPATLRLLGEQDPSWPRLDGGSDDLAYVIYTSGSTGEPKGVMVEHRSILNRLVWMQREYGLQAGDRVLQKTTYTFDVSVWEFLWPLMYGATLVLASPDAHREPRQLAFEIRDFGITHLHFVPTALSTLLASETLAGGALRRIFCSGEALSRELCERVHADCGIAVDNLYGPTECAVDVTYWRWDPAAGVPSIGGPVANTRAYVVDEYGNEVGVGRPGELWIGGVQVARGYLGRPDLTAERFLPDPFSGSAGDRVYRTGDLVRRRPDGLLDFLGRIDDQVKVRGFRVEPGEVETCLRRQPEVSDAVVLLRTDAAGDGQLVAYVVADTARLGARREAATVADWSDVFDRAYEEGEPTHSPGLNFKGWNSSYTGEPIPEAQMVEWLNATVDAISATGARSYLEVGCGTGLLALRLAPGAESYLGVDVSAVGLEHLAGETARLGLTDRLELRRLAAHELSVLKEEGRSFDCVVLNSVVQYFPAQDYLSDVLRSAAGLLNPGGCIFVGDVRNFALAGAFHRSVLRHHDPAGDAAGLAAQAGRRAAEETELLIDPGYFAELADTVLPLRHARVTVKPGRAGNELTTYRYDVLLSTHEETAEAAEYMDWSTAVGTLERLRAALEAAGGRVLAVDGIPNARTAAKGGIHPDDLAELAKELGLEAQVTWSPSGVPGSLAALFHQASAPIVVRHPVSPPHTNSPAAGQALRALPQLLRHRLRELLPDYLVPSTVVPVTALPTTESGKIDRAAVARIPATQPAATGRTAPRTPTERLVADAFCEVLGVAEVYAQDNFFELGGDSIKSTRVAARVRQAGHSVLIRSIFAHQTVERLAEFLDTRGRSPDEVDGSRPATQHADGLVPASPLQQHMLRRLPGRGTDGVFVVQRVLRYHGAVDAKAAADAWYETIATTAILRTGLVSTADGPVQRPGIAEAGSIIEHDWSGRGDAERMLRDFLVADCERGFDPADEIPTRFAFLRLGPEHGCWVITMDYRRLDGWSFTIYLGRFLDAYHRLAGSTGGALPPATEFDYRRYVAWRTEQMRAGGVRDWWRARAESLEHFEVTPVERLSNRDFHVVQTTLDSATMRPFAAACRAAGVTSAAGVQGLWGAVHTRLDVRGQPQFGVTTSGRSAEVPGIEHAMGMFMNTLPVGWSAGEGDSVRHWLCGASSALLDLMEHDMIPLPVLDDLAGVREGRALFDSYVVYQNAPPAHVGESDAGFRLVDEAPVAYARQDHRLRLDAFPSDDARVDLVLSGYEPAARLAEYLTALRDAALGLHPGALDLPMGHLLDHRPPASPPVVDNDLLVATMARGEAFSAIMDREEQW</sequence>
<dbReference type="CDD" id="cd02440">
    <property type="entry name" value="AdoMet_MTases"/>
    <property type="match status" value="1"/>
</dbReference>